<evidence type="ECO:0000313" key="3">
    <source>
        <dbReference type="Proteomes" id="UP000075374"/>
    </source>
</evidence>
<dbReference type="AlphaFoldDB" id="A0A151APV1"/>
<protein>
    <submittedName>
        <fullName evidence="2">Heptaprenyl diphosphate synthase component I</fullName>
    </submittedName>
</protein>
<dbReference type="Pfam" id="PF07456">
    <property type="entry name" value="Hpre_diP_synt_I"/>
    <property type="match status" value="1"/>
</dbReference>
<sequence>MRKTQKLTAIALLVAQGLVLHIFERMLPVPFITPGAKLGLTNIITLIALYMFRFKEVFLIIVLRIILATIFGGTLSNFLYSIAGGILSFLAMYIMKKLGKDNISIIGISMVGAVFHNIGQVIVAGLVIENVMIVTYLPILLVAAIGTGFFVGLTAKYLLPFIKRITL</sequence>
<dbReference type="Gene3D" id="1.10.1760.20">
    <property type="match status" value="1"/>
</dbReference>
<dbReference type="Proteomes" id="UP000075374">
    <property type="component" value="Unassembled WGS sequence"/>
</dbReference>
<dbReference type="EMBL" id="LTBB01000003">
    <property type="protein sequence ID" value="KYH29645.1"/>
    <property type="molecule type" value="Genomic_DNA"/>
</dbReference>
<feature type="transmembrane region" description="Helical" evidence="1">
    <location>
        <begin position="7"/>
        <end position="23"/>
    </location>
</feature>
<accession>A0A151APV1</accession>
<keyword evidence="1" id="KW-0472">Membrane</keyword>
<keyword evidence="1" id="KW-1133">Transmembrane helix</keyword>
<dbReference type="PIRSF" id="PIRSF027391">
    <property type="entry name" value="Hpre_diP_synt_I"/>
    <property type="match status" value="1"/>
</dbReference>
<dbReference type="RefSeq" id="WP_061857776.1">
    <property type="nucleotide sequence ID" value="NZ_LTBB01000003.1"/>
</dbReference>
<gene>
    <name evidence="2" type="ORF">CLCOL_08760</name>
</gene>
<feature type="transmembrane region" description="Helical" evidence="1">
    <location>
        <begin position="78"/>
        <end position="95"/>
    </location>
</feature>
<proteinExistence type="predicted"/>
<reference evidence="2 3" key="1">
    <citation type="submission" date="2016-02" db="EMBL/GenBank/DDBJ databases">
        <title>Genome sequence of Clostridium colicanis DSM 13634.</title>
        <authorList>
            <person name="Poehlein A."/>
            <person name="Daniel R."/>
        </authorList>
    </citation>
    <scope>NUCLEOTIDE SEQUENCE [LARGE SCALE GENOMIC DNA]</scope>
    <source>
        <strain evidence="2 3">DSM 13634</strain>
    </source>
</reference>
<evidence type="ECO:0000313" key="2">
    <source>
        <dbReference type="EMBL" id="KYH29645.1"/>
    </source>
</evidence>
<dbReference type="InterPro" id="IPR010898">
    <property type="entry name" value="Hpre_diP_synth_I"/>
</dbReference>
<feature type="transmembrane region" description="Helical" evidence="1">
    <location>
        <begin position="134"/>
        <end position="159"/>
    </location>
</feature>
<feature type="transmembrane region" description="Helical" evidence="1">
    <location>
        <begin position="107"/>
        <end position="128"/>
    </location>
</feature>
<keyword evidence="3" id="KW-1185">Reference proteome</keyword>
<dbReference type="STRING" id="1121305.CLCOL_08760"/>
<name>A0A151APV1_9CLOT</name>
<dbReference type="PATRIC" id="fig|1121305.3.peg.891"/>
<evidence type="ECO:0000256" key="1">
    <source>
        <dbReference type="SAM" id="Phobius"/>
    </source>
</evidence>
<keyword evidence="1" id="KW-0812">Transmembrane</keyword>
<comment type="caution">
    <text evidence="2">The sequence shown here is derived from an EMBL/GenBank/DDBJ whole genome shotgun (WGS) entry which is preliminary data.</text>
</comment>
<organism evidence="2 3">
    <name type="scientific">Clostridium colicanis DSM 13634</name>
    <dbReference type="NCBI Taxonomy" id="1121305"/>
    <lineage>
        <taxon>Bacteria</taxon>
        <taxon>Bacillati</taxon>
        <taxon>Bacillota</taxon>
        <taxon>Clostridia</taxon>
        <taxon>Eubacteriales</taxon>
        <taxon>Clostridiaceae</taxon>
        <taxon>Clostridium</taxon>
    </lineage>
</organism>
<dbReference type="InterPro" id="IPR014535">
    <property type="entry name" value="Hpre_diP_synt_I"/>
</dbReference>